<comment type="caution">
    <text evidence="1">The sequence shown here is derived from an EMBL/GenBank/DDBJ whole genome shotgun (WGS) entry which is preliminary data.</text>
</comment>
<proteinExistence type="predicted"/>
<dbReference type="EMBL" id="QTSX02000087">
    <property type="protein sequence ID" value="KAJ9088818.1"/>
    <property type="molecule type" value="Genomic_DNA"/>
</dbReference>
<keyword evidence="2" id="KW-1185">Reference proteome</keyword>
<evidence type="ECO:0000313" key="1">
    <source>
        <dbReference type="EMBL" id="KAJ9088818.1"/>
    </source>
</evidence>
<name>A0ACC2UPQ4_9FUNG</name>
<evidence type="ECO:0000313" key="2">
    <source>
        <dbReference type="Proteomes" id="UP001165960"/>
    </source>
</evidence>
<dbReference type="Proteomes" id="UP001165960">
    <property type="component" value="Unassembled WGS sequence"/>
</dbReference>
<reference evidence="1" key="1">
    <citation type="submission" date="2022-04" db="EMBL/GenBank/DDBJ databases">
        <title>Genome of the entomopathogenic fungus Entomophthora muscae.</title>
        <authorList>
            <person name="Elya C."/>
            <person name="Lovett B.R."/>
            <person name="Lee E."/>
            <person name="Macias A.M."/>
            <person name="Hajek A.E."/>
            <person name="De Bivort B.L."/>
            <person name="Kasson M.T."/>
            <person name="De Fine Licht H.H."/>
            <person name="Stajich J.E."/>
        </authorList>
    </citation>
    <scope>NUCLEOTIDE SEQUENCE</scope>
    <source>
        <strain evidence="1">Berkeley</strain>
    </source>
</reference>
<sequence>MESGCGPVPSSRDGSWLATIVDFKLMKLMAIILGLSLRGLNTRKTRAGSQQGFRVQILSLGLGIMGERIFNPDTKSTKQKPSSSKNAAPKPSPEQSPVHYTGGEKYDIPLQTTVSITWFQMRSLPRSTARPKRPPQG</sequence>
<organism evidence="1 2">
    <name type="scientific">Entomophthora muscae</name>
    <dbReference type="NCBI Taxonomy" id="34485"/>
    <lineage>
        <taxon>Eukaryota</taxon>
        <taxon>Fungi</taxon>
        <taxon>Fungi incertae sedis</taxon>
        <taxon>Zoopagomycota</taxon>
        <taxon>Entomophthoromycotina</taxon>
        <taxon>Entomophthoromycetes</taxon>
        <taxon>Entomophthorales</taxon>
        <taxon>Entomophthoraceae</taxon>
        <taxon>Entomophthora</taxon>
    </lineage>
</organism>
<accession>A0ACC2UPQ4</accession>
<protein>
    <submittedName>
        <fullName evidence="1">Uncharacterized protein</fullName>
    </submittedName>
</protein>
<gene>
    <name evidence="1" type="ORF">DSO57_1019413</name>
</gene>